<organism evidence="1 2">
    <name type="scientific">Kitasatospora saccharophila</name>
    <dbReference type="NCBI Taxonomy" id="407973"/>
    <lineage>
        <taxon>Bacteria</taxon>
        <taxon>Bacillati</taxon>
        <taxon>Actinomycetota</taxon>
        <taxon>Actinomycetes</taxon>
        <taxon>Kitasatosporales</taxon>
        <taxon>Streptomycetaceae</taxon>
        <taxon>Kitasatospora</taxon>
    </lineage>
</organism>
<dbReference type="Proteomes" id="UP001500897">
    <property type="component" value="Unassembled WGS sequence"/>
</dbReference>
<protein>
    <submittedName>
        <fullName evidence="1">Uncharacterized protein</fullName>
    </submittedName>
</protein>
<evidence type="ECO:0000313" key="1">
    <source>
        <dbReference type="EMBL" id="GAA2091969.1"/>
    </source>
</evidence>
<comment type="caution">
    <text evidence="1">The sequence shown here is derived from an EMBL/GenBank/DDBJ whole genome shotgun (WGS) entry which is preliminary data.</text>
</comment>
<reference evidence="2" key="1">
    <citation type="journal article" date="2019" name="Int. J. Syst. Evol. Microbiol.">
        <title>The Global Catalogue of Microorganisms (GCM) 10K type strain sequencing project: providing services to taxonomists for standard genome sequencing and annotation.</title>
        <authorList>
            <consortium name="The Broad Institute Genomics Platform"/>
            <consortium name="The Broad Institute Genome Sequencing Center for Infectious Disease"/>
            <person name="Wu L."/>
            <person name="Ma J."/>
        </authorList>
    </citation>
    <scope>NUCLEOTIDE SEQUENCE [LARGE SCALE GENOMIC DNA]</scope>
    <source>
        <strain evidence="2">JCM 14559</strain>
    </source>
</reference>
<evidence type="ECO:0000313" key="2">
    <source>
        <dbReference type="Proteomes" id="UP001500897"/>
    </source>
</evidence>
<proteinExistence type="predicted"/>
<sequence>MLPEALTTAVSAPENSCLGCAYFDGVAAQYPADTNPTIARHLVRWRQQHADDGECTNSEAGPDE</sequence>
<accession>A0ABP5I551</accession>
<keyword evidence="2" id="KW-1185">Reference proteome</keyword>
<gene>
    <name evidence="1" type="ORF">GCM10009759_17240</name>
</gene>
<name>A0ABP5I551_9ACTN</name>
<dbReference type="EMBL" id="BAAANS010000008">
    <property type="protein sequence ID" value="GAA2091969.1"/>
    <property type="molecule type" value="Genomic_DNA"/>
</dbReference>